<dbReference type="PROSITE" id="PS00221">
    <property type="entry name" value="MIP"/>
    <property type="match status" value="1"/>
</dbReference>
<dbReference type="Gene3D" id="1.20.1080.10">
    <property type="entry name" value="Glycerol uptake facilitator protein"/>
    <property type="match status" value="1"/>
</dbReference>
<dbReference type="InterPro" id="IPR023271">
    <property type="entry name" value="Aquaporin-like"/>
</dbReference>
<evidence type="ECO:0000313" key="9">
    <source>
        <dbReference type="EMBL" id="RKN45976.1"/>
    </source>
</evidence>
<keyword evidence="4 7" id="KW-0812">Transmembrane</keyword>
<evidence type="ECO:0000256" key="2">
    <source>
        <dbReference type="ARBA" id="ARBA00006175"/>
    </source>
</evidence>
<evidence type="ECO:0000256" key="3">
    <source>
        <dbReference type="ARBA" id="ARBA00022448"/>
    </source>
</evidence>
<evidence type="ECO:0000256" key="7">
    <source>
        <dbReference type="RuleBase" id="RU000477"/>
    </source>
</evidence>
<feature type="transmembrane region" description="Helical" evidence="8">
    <location>
        <begin position="104"/>
        <end position="126"/>
    </location>
</feature>
<evidence type="ECO:0000256" key="5">
    <source>
        <dbReference type="ARBA" id="ARBA00022989"/>
    </source>
</evidence>
<comment type="caution">
    <text evidence="9">The sequence shown here is derived from an EMBL/GenBank/DDBJ whole genome shotgun (WGS) entry which is preliminary data.</text>
</comment>
<proteinExistence type="inferred from homology"/>
<keyword evidence="10" id="KW-1185">Reference proteome</keyword>
<name>A0A3A9ZFG9_9ACTN</name>
<dbReference type="RefSeq" id="WP_120676219.1">
    <property type="nucleotide sequence ID" value="NZ_RBAL01000002.1"/>
</dbReference>
<feature type="transmembrane region" description="Helical" evidence="8">
    <location>
        <begin position="163"/>
        <end position="184"/>
    </location>
</feature>
<dbReference type="CDD" id="cd00333">
    <property type="entry name" value="MIP"/>
    <property type="match status" value="1"/>
</dbReference>
<evidence type="ECO:0000256" key="6">
    <source>
        <dbReference type="ARBA" id="ARBA00023136"/>
    </source>
</evidence>
<dbReference type="NCBIfam" id="TIGR00861">
    <property type="entry name" value="MIP"/>
    <property type="match status" value="1"/>
</dbReference>
<dbReference type="InterPro" id="IPR022357">
    <property type="entry name" value="MIP_CS"/>
</dbReference>
<sequence length="299" mass="32032">MADRIPLRRGYREGLPSELIAEFLGTFVLVLIGIGSVAVAVVGLPGSDRQPGPFTAANWLIIAWGWAMGVVFGVYVAGGISGAHINPAVTLGFAVRGRFPLWKILPYWAAQILGAFAAAGVIYATYRWAINAANDKAGTGKTESLDTFSIFATFPAKYFGNSWWGPLLDEIVATALLLLLICALLDTRNSAPQANLAPLLIGLVVFMIALAYGTNSGYAINPARDLGPRAFTFFAGWGHIAFPGTFGWFGNYWWIPLVGPLIGAILGVLVYDLLVTPFVKVRGLAREEGADLSRPEEGE</sequence>
<feature type="transmembrane region" description="Helical" evidence="8">
    <location>
        <begin position="252"/>
        <end position="274"/>
    </location>
</feature>
<keyword evidence="5 8" id="KW-1133">Transmembrane helix</keyword>
<evidence type="ECO:0000256" key="8">
    <source>
        <dbReference type="SAM" id="Phobius"/>
    </source>
</evidence>
<keyword evidence="6 8" id="KW-0472">Membrane</keyword>
<feature type="transmembrane region" description="Helical" evidence="8">
    <location>
        <begin position="196"/>
        <end position="214"/>
    </location>
</feature>
<dbReference type="EMBL" id="RBAL01000002">
    <property type="protein sequence ID" value="RKN45976.1"/>
    <property type="molecule type" value="Genomic_DNA"/>
</dbReference>
<evidence type="ECO:0000256" key="1">
    <source>
        <dbReference type="ARBA" id="ARBA00004141"/>
    </source>
</evidence>
<dbReference type="Proteomes" id="UP000272474">
    <property type="component" value="Unassembled WGS sequence"/>
</dbReference>
<gene>
    <name evidence="9" type="ORF">D7294_04805</name>
</gene>
<comment type="similarity">
    <text evidence="2 7">Belongs to the MIP/aquaporin (TC 1.A.8) family.</text>
</comment>
<dbReference type="GO" id="GO:0005886">
    <property type="term" value="C:plasma membrane"/>
    <property type="evidence" value="ECO:0007669"/>
    <property type="project" value="TreeGrafter"/>
</dbReference>
<feature type="transmembrane region" description="Helical" evidence="8">
    <location>
        <begin position="56"/>
        <end position="83"/>
    </location>
</feature>
<reference evidence="9 10" key="1">
    <citation type="journal article" date="2014" name="Int. J. Syst. Evol. Microbiol.">
        <title>Streptomyces hoynatensis sp. nov., isolated from deep marine sediment.</title>
        <authorList>
            <person name="Veyisoglu A."/>
            <person name="Sahin N."/>
        </authorList>
    </citation>
    <scope>NUCLEOTIDE SEQUENCE [LARGE SCALE GENOMIC DNA]</scope>
    <source>
        <strain evidence="9 10">KCTC 29097</strain>
    </source>
</reference>
<protein>
    <submittedName>
        <fullName evidence="9">Aquaporin family protein</fullName>
    </submittedName>
</protein>
<accession>A0A3A9ZFG9</accession>
<evidence type="ECO:0000313" key="10">
    <source>
        <dbReference type="Proteomes" id="UP000272474"/>
    </source>
</evidence>
<dbReference type="PRINTS" id="PR00783">
    <property type="entry name" value="MINTRINSICP"/>
</dbReference>
<dbReference type="InterPro" id="IPR050363">
    <property type="entry name" value="MIP/Aquaporin"/>
</dbReference>
<dbReference type="GO" id="GO:0015254">
    <property type="term" value="F:glycerol channel activity"/>
    <property type="evidence" value="ECO:0007669"/>
    <property type="project" value="TreeGrafter"/>
</dbReference>
<dbReference type="PANTHER" id="PTHR43829">
    <property type="entry name" value="AQUAPORIN OR AQUAGLYCEROPORIN RELATED"/>
    <property type="match status" value="1"/>
</dbReference>
<dbReference type="Pfam" id="PF00230">
    <property type="entry name" value="MIP"/>
    <property type="match status" value="1"/>
</dbReference>
<dbReference type="OrthoDB" id="9807293at2"/>
<keyword evidence="3 7" id="KW-0813">Transport</keyword>
<dbReference type="SUPFAM" id="SSF81338">
    <property type="entry name" value="Aquaporin-like"/>
    <property type="match status" value="1"/>
</dbReference>
<comment type="subcellular location">
    <subcellularLocation>
        <location evidence="1">Membrane</location>
        <topology evidence="1">Multi-pass membrane protein</topology>
    </subcellularLocation>
</comment>
<feature type="transmembrane region" description="Helical" evidence="8">
    <location>
        <begin position="20"/>
        <end position="44"/>
    </location>
</feature>
<dbReference type="InterPro" id="IPR000425">
    <property type="entry name" value="MIP"/>
</dbReference>
<organism evidence="9 10">
    <name type="scientific">Streptomyces hoynatensis</name>
    <dbReference type="NCBI Taxonomy" id="1141874"/>
    <lineage>
        <taxon>Bacteria</taxon>
        <taxon>Bacillati</taxon>
        <taxon>Actinomycetota</taxon>
        <taxon>Actinomycetes</taxon>
        <taxon>Kitasatosporales</taxon>
        <taxon>Streptomycetaceae</taxon>
        <taxon>Streptomyces</taxon>
    </lineage>
</organism>
<dbReference type="PANTHER" id="PTHR43829:SF9">
    <property type="entry name" value="AQUAPORIN-9"/>
    <property type="match status" value="1"/>
</dbReference>
<dbReference type="AlphaFoldDB" id="A0A3A9ZFG9"/>
<evidence type="ECO:0000256" key="4">
    <source>
        <dbReference type="ARBA" id="ARBA00022692"/>
    </source>
</evidence>